<evidence type="ECO:0000313" key="14">
    <source>
        <dbReference type="EMBL" id="CAI4039027.1"/>
    </source>
</evidence>
<evidence type="ECO:0000256" key="3">
    <source>
        <dbReference type="ARBA" id="ARBA00006983"/>
    </source>
</evidence>
<evidence type="ECO:0000256" key="8">
    <source>
        <dbReference type="ARBA" id="ARBA00022970"/>
    </source>
</evidence>
<evidence type="ECO:0000256" key="7">
    <source>
        <dbReference type="ARBA" id="ARBA00022824"/>
    </source>
</evidence>
<evidence type="ECO:0000313" key="15">
    <source>
        <dbReference type="Proteomes" id="UP001161438"/>
    </source>
</evidence>
<keyword evidence="7" id="KW-0256">Endoplasmic reticulum</keyword>
<feature type="transmembrane region" description="Helical" evidence="11">
    <location>
        <begin position="110"/>
        <end position="128"/>
    </location>
</feature>
<keyword evidence="4" id="KW-0813">Transport</keyword>
<feature type="transmembrane region" description="Helical" evidence="11">
    <location>
        <begin position="223"/>
        <end position="246"/>
    </location>
</feature>
<keyword evidence="6 11" id="KW-0812">Transmembrane</keyword>
<keyword evidence="9 11" id="KW-1133">Transmembrane helix</keyword>
<gene>
    <name evidence="13" type="primary">SMKI13G4400</name>
    <name evidence="14" type="synonym">SMKI06G3790</name>
    <name evidence="14" type="ORF">SMKI_06G3790</name>
    <name evidence="13" type="ORF">SMKI_13G4400</name>
</gene>
<comment type="similarity">
    <text evidence="3">Belongs to the amino acid-polyamine-organocation (APC) superfamily. YAT (TC 2.A.3.10) family.</text>
</comment>
<feature type="transmembrane region" description="Helical" evidence="11">
    <location>
        <begin position="165"/>
        <end position="186"/>
    </location>
</feature>
<dbReference type="Pfam" id="PF00324">
    <property type="entry name" value="AA_permease"/>
    <property type="match status" value="1"/>
</dbReference>
<dbReference type="InterPro" id="IPR004762">
    <property type="entry name" value="Amino_acid_permease_fungi"/>
</dbReference>
<evidence type="ECO:0000256" key="9">
    <source>
        <dbReference type="ARBA" id="ARBA00022989"/>
    </source>
</evidence>
<dbReference type="GeneID" id="80920662"/>
<feature type="transmembrane region" description="Helical" evidence="11">
    <location>
        <begin position="192"/>
        <end position="211"/>
    </location>
</feature>
<evidence type="ECO:0000256" key="5">
    <source>
        <dbReference type="ARBA" id="ARBA00022553"/>
    </source>
</evidence>
<dbReference type="GO" id="GO:0015171">
    <property type="term" value="F:amino acid transmembrane transporter activity"/>
    <property type="evidence" value="ECO:0007669"/>
    <property type="project" value="TreeGrafter"/>
</dbReference>
<feature type="transmembrane region" description="Helical" evidence="11">
    <location>
        <begin position="475"/>
        <end position="497"/>
    </location>
</feature>
<dbReference type="GO" id="GO:1901682">
    <property type="term" value="F:sulfur compound transmembrane transporter activity"/>
    <property type="evidence" value="ECO:0007669"/>
    <property type="project" value="UniProtKB-ARBA"/>
</dbReference>
<evidence type="ECO:0000256" key="10">
    <source>
        <dbReference type="ARBA" id="ARBA00023136"/>
    </source>
</evidence>
<proteinExistence type="inferred from homology"/>
<dbReference type="FunFam" id="1.20.1740.10:FF:000060">
    <property type="entry name" value="S-methylmethionine permease"/>
    <property type="match status" value="1"/>
</dbReference>
<feature type="transmembrane region" description="Helical" evidence="11">
    <location>
        <begin position="517"/>
        <end position="537"/>
    </location>
</feature>
<dbReference type="GO" id="GO:0005783">
    <property type="term" value="C:endoplasmic reticulum"/>
    <property type="evidence" value="ECO:0007669"/>
    <property type="project" value="UniProtKB-SubCell"/>
</dbReference>
<dbReference type="RefSeq" id="XP_056078908.1">
    <property type="nucleotide sequence ID" value="XM_056225051.1"/>
</dbReference>
<feature type="transmembrane region" description="Helical" evidence="11">
    <location>
        <begin position="435"/>
        <end position="454"/>
    </location>
</feature>
<evidence type="ECO:0000313" key="13">
    <source>
        <dbReference type="EMBL" id="CAI4035788.1"/>
    </source>
</evidence>
<dbReference type="InterPro" id="IPR050524">
    <property type="entry name" value="APC_YAT"/>
</dbReference>
<dbReference type="Proteomes" id="UP001161438">
    <property type="component" value="Chromosome 6"/>
</dbReference>
<evidence type="ECO:0000256" key="6">
    <source>
        <dbReference type="ARBA" id="ARBA00022692"/>
    </source>
</evidence>
<dbReference type="GO" id="GO:0072348">
    <property type="term" value="P:sulfur compound transport"/>
    <property type="evidence" value="ECO:0007669"/>
    <property type="project" value="UniProtKB-ARBA"/>
</dbReference>
<dbReference type="InterPro" id="IPR004841">
    <property type="entry name" value="AA-permease/SLC12A_dom"/>
</dbReference>
<dbReference type="PANTHER" id="PTHR43341:SF10">
    <property type="entry name" value="S-ADENOSYLMETHIONINE PERMEASE SAM3-RELATED"/>
    <property type="match status" value="1"/>
</dbReference>
<organism evidence="13 15">
    <name type="scientific">Saccharomyces mikatae IFO 1815</name>
    <dbReference type="NCBI Taxonomy" id="226126"/>
    <lineage>
        <taxon>Eukaryota</taxon>
        <taxon>Fungi</taxon>
        <taxon>Dikarya</taxon>
        <taxon>Ascomycota</taxon>
        <taxon>Saccharomycotina</taxon>
        <taxon>Saccharomycetes</taxon>
        <taxon>Saccharomycetales</taxon>
        <taxon>Saccharomycetaceae</taxon>
        <taxon>Saccharomyces</taxon>
    </lineage>
</organism>
<comment type="subcellular location">
    <subcellularLocation>
        <location evidence="2">Endoplasmic reticulum</location>
    </subcellularLocation>
    <subcellularLocation>
        <location evidence="1">Membrane</location>
        <topology evidence="1">Multi-pass membrane protein</topology>
    </subcellularLocation>
</comment>
<evidence type="ECO:0000256" key="2">
    <source>
        <dbReference type="ARBA" id="ARBA00004240"/>
    </source>
</evidence>
<keyword evidence="5" id="KW-0597">Phosphoprotein</keyword>
<dbReference type="Proteomes" id="UP001161438">
    <property type="component" value="Chromosome 13"/>
</dbReference>
<feature type="domain" description="Amino acid permease/ SLC12A" evidence="12">
    <location>
        <begin position="84"/>
        <end position="546"/>
    </location>
</feature>
<feature type="transmembrane region" description="Helical" evidence="11">
    <location>
        <begin position="411"/>
        <end position="429"/>
    </location>
</feature>
<keyword evidence="10 11" id="KW-0472">Membrane</keyword>
<sequence>MDILKKGNESDKFTKIETESTMIPTGLERSDKSESLIRRMKDSFKQSNLHVIPEDLENSEQTEQEKIQWKLASQPYQKVLSQRHLTMIAIGGTLGTGLFIGLGYSLASGPAALLIGFLIVGTSMFCVVQSAAELSCQFPVSGSYATHVSRFIDESVGFTVATNYALAWLISFPSELIGCSLTISYWNQTVNPAVWVAIFYTFIMVLNLFGVKGFAETEFALSIIKVVAIIIFIIIGIVLIAGGGPNSTGYIGTKYWHNPGAFAKPVFKNLCNTFVSAAFSFGGSELVLLTSTESKDISAISRAAKGTFWRIAIFYITTVVIIGCLVPYNDSRLLSGSTSEDISASPFVIALRNTGSMGAKVSNFMNVVILVAVVSVCNSCVYASSRLIQALGASGQLPSVCSYMDRKGRPLVGIGISGAFGLLGFLVASNKEDEVFTWLFALCSISSFFTWFCICLSQVRFRMALKTQGRSKDEIAYKSILGVYGGVLGCVLNALLIAGEVYVSAAPVGSPSSAKAFFEYCLSIPIMIVVYIAHRIYRKDRRRWYIKRSEIDLDTGCSVENLELFKAQKEAEKQLIASKPFYYKIYRFWC</sequence>
<dbReference type="InterPro" id="IPR004840">
    <property type="entry name" value="Amino_acid_permease_CS"/>
</dbReference>
<dbReference type="PROSITE" id="PS00218">
    <property type="entry name" value="AMINO_ACID_PERMEASE_1"/>
    <property type="match status" value="1"/>
</dbReference>
<evidence type="ECO:0000256" key="4">
    <source>
        <dbReference type="ARBA" id="ARBA00022448"/>
    </source>
</evidence>
<evidence type="ECO:0000256" key="11">
    <source>
        <dbReference type="SAM" id="Phobius"/>
    </source>
</evidence>
<reference evidence="13" key="1">
    <citation type="submission" date="2022-10" db="EMBL/GenBank/DDBJ databases">
        <authorList>
            <person name="Byrne P K."/>
        </authorList>
    </citation>
    <scope>NUCLEOTIDE SEQUENCE</scope>
    <source>
        <strain evidence="13">IFO1815</strain>
    </source>
</reference>
<keyword evidence="15" id="KW-1185">Reference proteome</keyword>
<evidence type="ECO:0000256" key="1">
    <source>
        <dbReference type="ARBA" id="ARBA00004141"/>
    </source>
</evidence>
<evidence type="ECO:0000259" key="12">
    <source>
        <dbReference type="Pfam" id="PF00324"/>
    </source>
</evidence>
<dbReference type="AlphaFoldDB" id="A0AA35NF45"/>
<dbReference type="Gene3D" id="1.20.1740.10">
    <property type="entry name" value="Amino acid/polyamine transporter I"/>
    <property type="match status" value="1"/>
</dbReference>
<name>A0AA35NF45_SACMI</name>
<keyword evidence="8" id="KW-0029">Amino-acid transport</keyword>
<feature type="transmembrane region" description="Helical" evidence="11">
    <location>
        <begin position="308"/>
        <end position="328"/>
    </location>
</feature>
<dbReference type="NCBIfam" id="TIGR00913">
    <property type="entry name" value="2A0310"/>
    <property type="match status" value="1"/>
</dbReference>
<accession>A0AA35NF45</accession>
<dbReference type="PIRSF" id="PIRSF006060">
    <property type="entry name" value="AA_transporter"/>
    <property type="match status" value="1"/>
</dbReference>
<dbReference type="PANTHER" id="PTHR43341">
    <property type="entry name" value="AMINO ACID PERMEASE"/>
    <property type="match status" value="1"/>
</dbReference>
<dbReference type="GO" id="GO:0005886">
    <property type="term" value="C:plasma membrane"/>
    <property type="evidence" value="ECO:0007669"/>
    <property type="project" value="UniProtKB-ARBA"/>
</dbReference>
<feature type="transmembrane region" description="Helical" evidence="11">
    <location>
        <begin position="364"/>
        <end position="383"/>
    </location>
</feature>
<dbReference type="EMBL" id="OX365762">
    <property type="protein sequence ID" value="CAI4039027.1"/>
    <property type="molecule type" value="Genomic_DNA"/>
</dbReference>
<feature type="transmembrane region" description="Helical" evidence="11">
    <location>
        <begin position="85"/>
        <end position="104"/>
    </location>
</feature>
<dbReference type="EMBL" id="OX365769">
    <property type="protein sequence ID" value="CAI4035788.1"/>
    <property type="molecule type" value="Genomic_DNA"/>
</dbReference>
<protein>
    <recommendedName>
        <fullName evidence="12">Amino acid permease/ SLC12A domain-containing protein</fullName>
    </recommendedName>
</protein>